<reference evidence="1 2" key="1">
    <citation type="submission" date="2019-07" db="EMBL/GenBank/DDBJ databases">
        <title>Draft genome for Aliikangiella sp. M105.</title>
        <authorList>
            <person name="Wang G."/>
        </authorList>
    </citation>
    <scope>NUCLEOTIDE SEQUENCE [LARGE SCALE GENOMIC DNA]</scope>
    <source>
        <strain evidence="1 2">M105</strain>
    </source>
</reference>
<dbReference type="AlphaFoldDB" id="A0A545U045"/>
<proteinExistence type="predicted"/>
<dbReference type="RefSeq" id="WP_142934501.1">
    <property type="nucleotide sequence ID" value="NZ_ML660171.1"/>
</dbReference>
<accession>A0A545U045</accession>
<dbReference type="Proteomes" id="UP000315439">
    <property type="component" value="Unassembled WGS sequence"/>
</dbReference>
<comment type="caution">
    <text evidence="1">The sequence shown here is derived from an EMBL/GenBank/DDBJ whole genome shotgun (WGS) entry which is preliminary data.</text>
</comment>
<evidence type="ECO:0000313" key="1">
    <source>
        <dbReference type="EMBL" id="TQV82836.1"/>
    </source>
</evidence>
<protein>
    <submittedName>
        <fullName evidence="1">Uncharacterized protein</fullName>
    </submittedName>
</protein>
<name>A0A545U045_9GAMM</name>
<sequence>MKFFVKSEWHAESKCGKYAICWTGADKPMLTVSYREKILGYTQDKDRAKQICEEHRDEITRRTN</sequence>
<organism evidence="1 2">
    <name type="scientific">Aliikangiella coralliicola</name>
    <dbReference type="NCBI Taxonomy" id="2592383"/>
    <lineage>
        <taxon>Bacteria</taxon>
        <taxon>Pseudomonadati</taxon>
        <taxon>Pseudomonadota</taxon>
        <taxon>Gammaproteobacteria</taxon>
        <taxon>Oceanospirillales</taxon>
        <taxon>Pleioneaceae</taxon>
        <taxon>Aliikangiella</taxon>
    </lineage>
</organism>
<keyword evidence="2" id="KW-1185">Reference proteome</keyword>
<dbReference type="EMBL" id="VIKS01000015">
    <property type="protein sequence ID" value="TQV82836.1"/>
    <property type="molecule type" value="Genomic_DNA"/>
</dbReference>
<evidence type="ECO:0000313" key="2">
    <source>
        <dbReference type="Proteomes" id="UP000315439"/>
    </source>
</evidence>
<gene>
    <name evidence="1" type="ORF">FLL46_24005</name>
</gene>